<dbReference type="Proteomes" id="UP000676336">
    <property type="component" value="Unassembled WGS sequence"/>
</dbReference>
<evidence type="ECO:0000313" key="3">
    <source>
        <dbReference type="EMBL" id="CAF4981311.1"/>
    </source>
</evidence>
<sequence length="33" mass="3600">MFLNLIQLAALKLKEVRGDVGLCSTPIDISNVK</sequence>
<dbReference type="EMBL" id="CAJOBH010079350">
    <property type="protein sequence ID" value="CAF4509506.1"/>
    <property type="molecule type" value="Genomic_DNA"/>
</dbReference>
<accession>A0A8S2XR06</accession>
<dbReference type="EMBL" id="CAJOBJ010200351">
    <property type="protein sequence ID" value="CAF4981311.1"/>
    <property type="molecule type" value="Genomic_DNA"/>
</dbReference>
<evidence type="ECO:0000313" key="2">
    <source>
        <dbReference type="EMBL" id="CAF4862324.1"/>
    </source>
</evidence>
<reference evidence="1" key="1">
    <citation type="submission" date="2021-02" db="EMBL/GenBank/DDBJ databases">
        <authorList>
            <person name="Nowell W R."/>
        </authorList>
    </citation>
    <scope>NUCLEOTIDE SEQUENCE</scope>
</reference>
<name>A0A8S2XR06_9BILA</name>
<evidence type="ECO:0000313" key="4">
    <source>
        <dbReference type="Proteomes" id="UP000681967"/>
    </source>
</evidence>
<comment type="caution">
    <text evidence="1">The sequence shown here is derived from an EMBL/GenBank/DDBJ whole genome shotgun (WGS) entry which is preliminary data.</text>
</comment>
<evidence type="ECO:0000313" key="1">
    <source>
        <dbReference type="EMBL" id="CAF4509506.1"/>
    </source>
</evidence>
<feature type="non-terminal residue" evidence="1">
    <location>
        <position position="33"/>
    </location>
</feature>
<dbReference type="Proteomes" id="UP000681967">
    <property type="component" value="Unassembled WGS sequence"/>
</dbReference>
<dbReference type="EMBL" id="CAJOBI010163996">
    <property type="protein sequence ID" value="CAF4862324.1"/>
    <property type="molecule type" value="Genomic_DNA"/>
</dbReference>
<dbReference type="AlphaFoldDB" id="A0A8S2XR06"/>
<dbReference type="Proteomes" id="UP000681720">
    <property type="component" value="Unassembled WGS sequence"/>
</dbReference>
<protein>
    <submittedName>
        <fullName evidence="1">Uncharacterized protein</fullName>
    </submittedName>
</protein>
<proteinExistence type="predicted"/>
<organism evidence="1 4">
    <name type="scientific">Rotaria magnacalcarata</name>
    <dbReference type="NCBI Taxonomy" id="392030"/>
    <lineage>
        <taxon>Eukaryota</taxon>
        <taxon>Metazoa</taxon>
        <taxon>Spiralia</taxon>
        <taxon>Gnathifera</taxon>
        <taxon>Rotifera</taxon>
        <taxon>Eurotatoria</taxon>
        <taxon>Bdelloidea</taxon>
        <taxon>Philodinida</taxon>
        <taxon>Philodinidae</taxon>
        <taxon>Rotaria</taxon>
    </lineage>
</organism>
<gene>
    <name evidence="1" type="ORF">BYL167_LOCUS36400</name>
    <name evidence="3" type="ORF">GIL414_LOCUS56052</name>
    <name evidence="2" type="ORF">SMN809_LOCUS49914</name>
</gene>